<evidence type="ECO:0000313" key="1">
    <source>
        <dbReference type="EMBL" id="KAK8492963.1"/>
    </source>
</evidence>
<dbReference type="EMBL" id="JBBPBM010000665">
    <property type="protein sequence ID" value="KAK8492963.1"/>
    <property type="molecule type" value="Genomic_DNA"/>
</dbReference>
<evidence type="ECO:0000313" key="2">
    <source>
        <dbReference type="Proteomes" id="UP001472677"/>
    </source>
</evidence>
<gene>
    <name evidence="1" type="ORF">V6N12_065954</name>
</gene>
<keyword evidence="2" id="KW-1185">Reference proteome</keyword>
<name>A0ABR2AII1_9ROSI</name>
<protein>
    <submittedName>
        <fullName evidence="1">Uncharacterized protein</fullName>
    </submittedName>
</protein>
<organism evidence="1 2">
    <name type="scientific">Hibiscus sabdariffa</name>
    <name type="common">roselle</name>
    <dbReference type="NCBI Taxonomy" id="183260"/>
    <lineage>
        <taxon>Eukaryota</taxon>
        <taxon>Viridiplantae</taxon>
        <taxon>Streptophyta</taxon>
        <taxon>Embryophyta</taxon>
        <taxon>Tracheophyta</taxon>
        <taxon>Spermatophyta</taxon>
        <taxon>Magnoliopsida</taxon>
        <taxon>eudicotyledons</taxon>
        <taxon>Gunneridae</taxon>
        <taxon>Pentapetalae</taxon>
        <taxon>rosids</taxon>
        <taxon>malvids</taxon>
        <taxon>Malvales</taxon>
        <taxon>Malvaceae</taxon>
        <taxon>Malvoideae</taxon>
        <taxon>Hibiscus</taxon>
    </lineage>
</organism>
<accession>A0ABR2AII1</accession>
<comment type="caution">
    <text evidence="1">The sequence shown here is derived from an EMBL/GenBank/DDBJ whole genome shotgun (WGS) entry which is preliminary data.</text>
</comment>
<sequence>MWSSNFESPIPLSFSKIRGFIHTKPHPPQVEPPATAVAHTGQLSGRYRHQGDGCREEMRAELIGVVVMVEARVRMAGAMVERWWQLGLGDGYEGFLCAKTITMV</sequence>
<proteinExistence type="predicted"/>
<reference evidence="1 2" key="1">
    <citation type="journal article" date="2024" name="G3 (Bethesda)">
        <title>Genome assembly of Hibiscus sabdariffa L. provides insights into metabolisms of medicinal natural products.</title>
        <authorList>
            <person name="Kim T."/>
        </authorList>
    </citation>
    <scope>NUCLEOTIDE SEQUENCE [LARGE SCALE GENOMIC DNA]</scope>
    <source>
        <strain evidence="1">TK-2024</strain>
        <tissue evidence="1">Old leaves</tissue>
    </source>
</reference>
<dbReference type="Proteomes" id="UP001472677">
    <property type="component" value="Unassembled WGS sequence"/>
</dbReference>